<evidence type="ECO:0000313" key="2">
    <source>
        <dbReference type="EMBL" id="OGD79490.1"/>
    </source>
</evidence>
<name>A0A1F5FIU5_9BACT</name>
<dbReference type="Proteomes" id="UP000177187">
    <property type="component" value="Unassembled WGS sequence"/>
</dbReference>
<organism evidence="2 3">
    <name type="scientific">Candidatus Coatesbacteria bacterium RBG_13_66_14</name>
    <dbReference type="NCBI Taxonomy" id="1817816"/>
    <lineage>
        <taxon>Bacteria</taxon>
        <taxon>Candidatus Coatesiibacteriota</taxon>
    </lineage>
</organism>
<sequence length="135" mass="14686">MKKVILSVFAVLLFTLACGETGSPEGTVVRLLEALKDADREAALATLYSGSEESDAPEQLDKIWGDVESGKVVLLSWTDPKVGEKEEVSEEGVDVLEYAEVGAVLTLGFGDERVEEEVGFEVVRTDQGWSIFNMD</sequence>
<feature type="signal peptide" evidence="1">
    <location>
        <begin position="1"/>
        <end position="19"/>
    </location>
</feature>
<feature type="chain" id="PRO_5009518603" description="DUF4878 domain-containing protein" evidence="1">
    <location>
        <begin position="20"/>
        <end position="135"/>
    </location>
</feature>
<evidence type="ECO:0000313" key="3">
    <source>
        <dbReference type="Proteomes" id="UP000177187"/>
    </source>
</evidence>
<dbReference type="AlphaFoldDB" id="A0A1F5FIU5"/>
<proteinExistence type="predicted"/>
<evidence type="ECO:0008006" key="4">
    <source>
        <dbReference type="Google" id="ProtNLM"/>
    </source>
</evidence>
<dbReference type="EMBL" id="MFAF01000009">
    <property type="protein sequence ID" value="OGD79490.1"/>
    <property type="molecule type" value="Genomic_DNA"/>
</dbReference>
<evidence type="ECO:0000256" key="1">
    <source>
        <dbReference type="SAM" id="SignalP"/>
    </source>
</evidence>
<keyword evidence="1" id="KW-0732">Signal</keyword>
<dbReference type="PROSITE" id="PS51257">
    <property type="entry name" value="PROKAR_LIPOPROTEIN"/>
    <property type="match status" value="1"/>
</dbReference>
<gene>
    <name evidence="2" type="ORF">A2Y64_09225</name>
</gene>
<reference evidence="2 3" key="1">
    <citation type="journal article" date="2016" name="Nat. Commun.">
        <title>Thousands of microbial genomes shed light on interconnected biogeochemical processes in an aquifer system.</title>
        <authorList>
            <person name="Anantharaman K."/>
            <person name="Brown C.T."/>
            <person name="Hug L.A."/>
            <person name="Sharon I."/>
            <person name="Castelle C.J."/>
            <person name="Probst A.J."/>
            <person name="Thomas B.C."/>
            <person name="Singh A."/>
            <person name="Wilkins M.J."/>
            <person name="Karaoz U."/>
            <person name="Brodie E.L."/>
            <person name="Williams K.H."/>
            <person name="Hubbard S.S."/>
            <person name="Banfield J.F."/>
        </authorList>
    </citation>
    <scope>NUCLEOTIDE SEQUENCE [LARGE SCALE GENOMIC DNA]</scope>
</reference>
<comment type="caution">
    <text evidence="2">The sequence shown here is derived from an EMBL/GenBank/DDBJ whole genome shotgun (WGS) entry which is preliminary data.</text>
</comment>
<accession>A0A1F5FIU5</accession>
<protein>
    <recommendedName>
        <fullName evidence="4">DUF4878 domain-containing protein</fullName>
    </recommendedName>
</protein>